<dbReference type="KEGG" id="goy:GLS_c12520"/>
<dbReference type="InterPro" id="IPR013425">
    <property type="entry name" value="Autotrns_rpt"/>
</dbReference>
<dbReference type="SUPFAM" id="SSF51126">
    <property type="entry name" value="Pectin lyase-like"/>
    <property type="match status" value="3"/>
</dbReference>
<dbReference type="Pfam" id="PF12951">
    <property type="entry name" value="PATR"/>
    <property type="match status" value="4"/>
</dbReference>
<name>A0A067Z4E9_GLUOY</name>
<dbReference type="Proteomes" id="UP000031656">
    <property type="component" value="Chromosome"/>
</dbReference>
<dbReference type="NCBIfam" id="TIGR02601">
    <property type="entry name" value="autotrns_rpt"/>
    <property type="match status" value="4"/>
</dbReference>
<evidence type="ECO:0000256" key="1">
    <source>
        <dbReference type="ARBA" id="ARBA00022729"/>
    </source>
</evidence>
<evidence type="ECO:0000313" key="4">
    <source>
        <dbReference type="Proteomes" id="UP000031656"/>
    </source>
</evidence>
<dbReference type="InterPro" id="IPR012332">
    <property type="entry name" value="Autotransporter_pectin_lyase_C"/>
</dbReference>
<gene>
    <name evidence="3" type="ORF">GLS_c12520</name>
</gene>
<dbReference type="InterPro" id="IPR036709">
    <property type="entry name" value="Autotransporte_beta_dom_sf"/>
</dbReference>
<keyword evidence="1" id="KW-0732">Signal</keyword>
<protein>
    <submittedName>
        <fullName evidence="3">Putative autotransporter-associated beta strand repeat protein</fullName>
    </submittedName>
</protein>
<evidence type="ECO:0000313" key="3">
    <source>
        <dbReference type="EMBL" id="AHK71149.1"/>
    </source>
</evidence>
<organism evidence="3 4">
    <name type="scientific">Gluconobacter oxydans DSM 3504</name>
    <dbReference type="NCBI Taxonomy" id="1288313"/>
    <lineage>
        <taxon>Bacteria</taxon>
        <taxon>Pseudomonadati</taxon>
        <taxon>Pseudomonadota</taxon>
        <taxon>Alphaproteobacteria</taxon>
        <taxon>Acetobacterales</taxon>
        <taxon>Acetobacteraceae</taxon>
        <taxon>Gluconobacter</taxon>
    </lineage>
</organism>
<dbReference type="Pfam" id="PF03797">
    <property type="entry name" value="Autotransporter"/>
    <property type="match status" value="1"/>
</dbReference>
<dbReference type="SUPFAM" id="SSF103515">
    <property type="entry name" value="Autotransporter"/>
    <property type="match status" value="1"/>
</dbReference>
<evidence type="ECO:0000259" key="2">
    <source>
        <dbReference type="PROSITE" id="PS51208"/>
    </source>
</evidence>
<dbReference type="GeneID" id="56906798"/>
<reference evidence="3 4" key="1">
    <citation type="journal article" date="2015" name="Appl. Microbiol. Biotechnol.">
        <title>The consequence of an additional NADH dehydrogenase paralog on the growth of Gluconobacter oxydans DSM3504.</title>
        <authorList>
            <person name="Kostner D."/>
            <person name="Luchterhand B."/>
            <person name="Junker A."/>
            <person name="Volland S."/>
            <person name="Daniel R."/>
            <person name="Buchs J."/>
            <person name="Liebl W."/>
            <person name="Ehrenreich A."/>
        </authorList>
    </citation>
    <scope>NUCLEOTIDE SEQUENCE [LARGE SCALE GENOMIC DNA]</scope>
    <source>
        <strain evidence="3">DSM 3504</strain>
    </source>
</reference>
<dbReference type="Gene3D" id="2.40.128.130">
    <property type="entry name" value="Autotransporter beta-domain"/>
    <property type="match status" value="1"/>
</dbReference>
<accession>A0A067Z4E9</accession>
<feature type="domain" description="Autotransporter" evidence="2">
    <location>
        <begin position="1004"/>
        <end position="1283"/>
    </location>
</feature>
<proteinExistence type="predicted"/>
<sequence length="1283" mass="130506">MININKIHLNGKYSSRKLYMYYTIYIMLAFSYQKSFAKTVSLQGSSTTPISISGDDALSLTSGTTLSTGSEKAIVIKKPTDISINIGTGSSIISEDDGVQAKSYTEGSAVISLTNSGTIESTSGGQSIDFDNISSTSSSTTIINTSTGSLISDDADGIRPGNNATVINDGKIYADGATGDSHDGIDFQDYAGTVINNQSGTISGKRHGITSSVDVNVVNYGTIVGRNGSGVGSDGDGSVVNYGTIIGEYDGSGTGDGDGVDIDNKAVIENYGLIQSTGAAGYDKNGEGNASEAVAVTGGLDLTNYASGVIDGQWVGVTALNNTNNITNLGEIKGTGYGLYMDGNDNILNKGDIQGEVVGVWSNGNLNITNYGSIESNGFSGGDGHAIDTTGNGSVNIYNFGTISSNSYAIQLGYNGTQQENNLYIEKGSSITGLVSADPSNNSNNIFLEDGSVFSSAVGFHLLTASGATTVTGDSVIDNVVVNSGSSINFGIGGSTGIISGNILDNGVVDFNHSNDLTFSNAIEGSGILVKDGSNNLTLSNSNTYTGGTVLNSGTLTGTSSSFGSGAITDNAALAIAQDTDGTLSNSISGTGTLTKAGSGNVTLTGSNTFAGGTLISAGTLTGGTSSFGSGAITDNAALAIAQDTDGTLSNSISGTGTLTKAGSGNVTLTGINTFAGGTLISAGTLTGGTSSFGSGAIMDNAALAIAQDTDGTLSNSISGTGTLTKAGSGNVTLAAYDTYTGDTTIENGTLTVSGFIGNSAVTVDDGATLSGTGAVGTTDIRSSGTLDTSANGLDSILHVNGNLTLEQGANYLAVVGENGHSSQTEVNGEVILNGNTLTVNTVGSPILSANSRYQILTASNGISGTFGTINDSGLVNNYYFLSPTIDYTADSIYLDMDRNSRSFASAAVTRNQYAVGSALDSMGAAGGAVTGAVELLNEKQARHAYNSLSGEIHASARTTMIENSFYIRNAALDRLVSSDCINGVSQSTIKTVSIGTAGNASACREPGLTMWGTAYGSWGHNGGGGNASSLHHELGGFVMGADTQAFQTWRIGGLVSYGHSAFSSNAVQSSGHSNDVSVGGYAGTHWGHLHLRLGAFYSWDILGLNRTVKAPGLSDHLSSSYLGGTAQTFGDIAYQFRFGRATRIEPFANVAYVNVHTNGYHEDGGKTAALNGRGMDTGTTYSTFGVRGSTVFHVGNIVLMPNGSLGYRHSYGVITPTAHQSFATGSSDFEAAGALLAQDAAVINAGTAVRLSDRLNANVSYVGQYGANYIDSGIRGKIIWNF</sequence>
<dbReference type="RefSeq" id="WP_080691905.1">
    <property type="nucleotide sequence ID" value="NZ_CP004373.1"/>
</dbReference>
<dbReference type="InterPro" id="IPR005546">
    <property type="entry name" value="Autotransporte_beta"/>
</dbReference>
<dbReference type="EMBL" id="CP004373">
    <property type="protein sequence ID" value="AHK71149.1"/>
    <property type="molecule type" value="Genomic_DNA"/>
</dbReference>
<dbReference type="SMART" id="SM00869">
    <property type="entry name" value="Autotransporter"/>
    <property type="match status" value="1"/>
</dbReference>
<dbReference type="PROSITE" id="PS51208">
    <property type="entry name" value="AUTOTRANSPORTER"/>
    <property type="match status" value="1"/>
</dbReference>
<dbReference type="InterPro" id="IPR011050">
    <property type="entry name" value="Pectin_lyase_fold/virulence"/>
</dbReference>
<dbReference type="HOGENOM" id="CLU_005887_4_2_5"/>
<dbReference type="Gene3D" id="2.160.20.20">
    <property type="match status" value="4"/>
</dbReference>